<reference evidence="2 3" key="1">
    <citation type="submission" date="2024-11" db="EMBL/GenBank/DDBJ databases">
        <authorList>
            <person name="Heng Y.C."/>
            <person name="Lim A.C.H."/>
            <person name="Lee J.K.Y."/>
            <person name="Kittelmann S."/>
        </authorList>
    </citation>
    <scope>NUCLEOTIDE SEQUENCE [LARGE SCALE GENOMIC DNA]</scope>
    <source>
        <strain evidence="2 3">WILCCON 0112</strain>
    </source>
</reference>
<evidence type="ECO:0000259" key="1">
    <source>
        <dbReference type="Pfam" id="PF09643"/>
    </source>
</evidence>
<dbReference type="EMBL" id="JBJIAB010000005">
    <property type="protein sequence ID" value="MFL0164532.1"/>
    <property type="molecule type" value="Genomic_DNA"/>
</dbReference>
<dbReference type="InterPro" id="IPR019096">
    <property type="entry name" value="YopX_protein"/>
</dbReference>
<protein>
    <submittedName>
        <fullName evidence="2">YopX family protein</fullName>
    </submittedName>
</protein>
<proteinExistence type="predicted"/>
<dbReference type="Gene3D" id="2.30.30.290">
    <property type="entry name" value="YopX-like domains"/>
    <property type="match status" value="1"/>
</dbReference>
<dbReference type="RefSeq" id="WP_406760703.1">
    <property type="nucleotide sequence ID" value="NZ_JBJIAB010000005.1"/>
</dbReference>
<dbReference type="SUPFAM" id="SSF159006">
    <property type="entry name" value="YopX-like"/>
    <property type="match status" value="1"/>
</dbReference>
<comment type="caution">
    <text evidence="2">The sequence shown here is derived from an EMBL/GenBank/DDBJ whole genome shotgun (WGS) entry which is preliminary data.</text>
</comment>
<gene>
    <name evidence="2" type="ORF">ACJDTP_05535</name>
</gene>
<dbReference type="InterPro" id="IPR023385">
    <property type="entry name" value="YopX-like_C"/>
</dbReference>
<name>A0ABW8S2P8_9CLOT</name>
<feature type="domain" description="YopX protein" evidence="1">
    <location>
        <begin position="33"/>
        <end position="128"/>
    </location>
</feature>
<keyword evidence="3" id="KW-1185">Reference proteome</keyword>
<dbReference type="Pfam" id="PF09643">
    <property type="entry name" value="YopX"/>
    <property type="match status" value="1"/>
</dbReference>
<organism evidence="2 3">
    <name type="scientific">Candidatus Clostridium helianthi</name>
    <dbReference type="NCBI Taxonomy" id="3381660"/>
    <lineage>
        <taxon>Bacteria</taxon>
        <taxon>Bacillati</taxon>
        <taxon>Bacillota</taxon>
        <taxon>Clostridia</taxon>
        <taxon>Eubacteriales</taxon>
        <taxon>Clostridiaceae</taxon>
        <taxon>Clostridium</taxon>
    </lineage>
</organism>
<evidence type="ECO:0000313" key="3">
    <source>
        <dbReference type="Proteomes" id="UP001623600"/>
    </source>
</evidence>
<evidence type="ECO:0000313" key="2">
    <source>
        <dbReference type="EMBL" id="MFL0164532.1"/>
    </source>
</evidence>
<dbReference type="Proteomes" id="UP001623600">
    <property type="component" value="Unassembled WGS sequence"/>
</dbReference>
<accession>A0ABW8S2P8</accession>
<sequence length="134" mass="15179">MGPKLKFKLVNSKTKEIVDYMNCSIAIADGTVQSFNRKGELEGTAANAHLKPIQYANKDDINKKEIYYGFIVKREIGAPGDEEIIGVAIFDECQWWIENKKQRRAVPLFSETAIDTIIGTIYQNPELYEVAGYE</sequence>